<protein>
    <submittedName>
        <fullName evidence="1">Nucleotidyltransferase family protein</fullName>
    </submittedName>
</protein>
<comment type="caution">
    <text evidence="1">The sequence shown here is derived from an EMBL/GenBank/DDBJ whole genome shotgun (WGS) entry which is preliminary data.</text>
</comment>
<reference evidence="2" key="1">
    <citation type="journal article" date="2022" name="ISME J.">
        <title>Genetic and phylogenetic analysis of dissimilatory iodate-reducing bacteria identifies potential niches across the world's oceans.</title>
        <authorList>
            <person name="Reyes-Umana V."/>
            <person name="Henning Z."/>
            <person name="Lee K."/>
            <person name="Barnum T.P."/>
            <person name="Coates J.D."/>
        </authorList>
    </citation>
    <scope>NUCLEOTIDE SEQUENCE [LARGE SCALE GENOMIC DNA]</scope>
    <source>
        <strain evidence="2">IR12</strain>
    </source>
</reference>
<dbReference type="AlphaFoldDB" id="A0A944DE99"/>
<sequence length="374" mass="41728">MRAESASLLADTLTAPEPRLPRSATGWDLLIRHARHANLLARLHHRIAELGALSSVPEAPRRHLIAAHHLAHRQHQAVRHETDELRRALQPEGIDVILLKGAAYVVAGLPAAAGRVFSDIDILVPKPQLPQAESALMRHGWMSAKLTDYDQRYYRRWMHELPPMQHMFRGSALDVHHTILPPTARYHPDPTSLVSDSIAVPNWPGVRVLSPCDMILHSATHLFHEGEADNALRDLSDLDLLLRHFSREAGDGFWQQLVARAAHQHLGYPLWLALRYTGKVFGTPMPSQLMPSLPAVAPGGARLAMLDAIYSRILRPQHPTCADAFSALACKALYIRGHWLRMPPHLLALHLARKAITPEEKPSTDQADENERAA</sequence>
<evidence type="ECO:0000313" key="2">
    <source>
        <dbReference type="Proteomes" id="UP000694660"/>
    </source>
</evidence>
<dbReference type="InterPro" id="IPR039498">
    <property type="entry name" value="NTP_transf_5"/>
</dbReference>
<accession>A0A944DE99</accession>
<proteinExistence type="predicted"/>
<gene>
    <name evidence="1" type="ORF">I8J34_22335</name>
</gene>
<name>A0A944DE99_DENI1</name>
<dbReference type="Pfam" id="PF14907">
    <property type="entry name" value="NTP_transf_5"/>
    <property type="match status" value="1"/>
</dbReference>
<keyword evidence="2" id="KW-1185">Reference proteome</keyword>
<organism evidence="1 2">
    <name type="scientific">Denitromonas iodatirespirans</name>
    <dbReference type="NCBI Taxonomy" id="2795389"/>
    <lineage>
        <taxon>Bacteria</taxon>
        <taxon>Pseudomonadati</taxon>
        <taxon>Pseudomonadota</taxon>
        <taxon>Betaproteobacteria</taxon>
        <taxon>Rhodocyclales</taxon>
        <taxon>Zoogloeaceae</taxon>
        <taxon>Denitromonas</taxon>
    </lineage>
</organism>
<dbReference type="Proteomes" id="UP000694660">
    <property type="component" value="Unassembled WGS sequence"/>
</dbReference>
<evidence type="ECO:0000313" key="1">
    <source>
        <dbReference type="EMBL" id="MBT0963927.1"/>
    </source>
</evidence>
<dbReference type="RefSeq" id="WP_214363854.1">
    <property type="nucleotide sequence ID" value="NZ_JAEKFT010000043.1"/>
</dbReference>
<dbReference type="EMBL" id="JAEKFT010000043">
    <property type="protein sequence ID" value="MBT0963927.1"/>
    <property type="molecule type" value="Genomic_DNA"/>
</dbReference>